<feature type="transmembrane region" description="Helical" evidence="9">
    <location>
        <begin position="126"/>
        <end position="148"/>
    </location>
</feature>
<evidence type="ECO:0000256" key="6">
    <source>
        <dbReference type="ARBA" id="ARBA00023136"/>
    </source>
</evidence>
<feature type="transmembrane region" description="Helical" evidence="9">
    <location>
        <begin position="202"/>
        <end position="220"/>
    </location>
</feature>
<feature type="transmembrane region" description="Helical" evidence="9">
    <location>
        <begin position="359"/>
        <end position="383"/>
    </location>
</feature>
<feature type="transmembrane region" description="Helical" evidence="9">
    <location>
        <begin position="315"/>
        <end position="338"/>
    </location>
</feature>
<proteinExistence type="inferred from homology"/>
<dbReference type="Gene3D" id="1.10.4160.10">
    <property type="entry name" value="Hydantoin permease"/>
    <property type="match status" value="1"/>
</dbReference>
<feature type="transmembrane region" description="Helical" evidence="9">
    <location>
        <begin position="478"/>
        <end position="497"/>
    </location>
</feature>
<dbReference type="Pfam" id="PF02133">
    <property type="entry name" value="Transp_cyt_pur"/>
    <property type="match status" value="1"/>
</dbReference>
<dbReference type="Proteomes" id="UP000054477">
    <property type="component" value="Unassembled WGS sequence"/>
</dbReference>
<accession>A0A0C9Y3Z6</accession>
<dbReference type="GO" id="GO:0022857">
    <property type="term" value="F:transmembrane transporter activity"/>
    <property type="evidence" value="ECO:0007669"/>
    <property type="project" value="InterPro"/>
</dbReference>
<dbReference type="InterPro" id="IPR026030">
    <property type="entry name" value="Pur-cyt_permease_Fcy2/21/22"/>
</dbReference>
<dbReference type="InterPro" id="IPR001248">
    <property type="entry name" value="Pur-cyt_permease"/>
</dbReference>
<dbReference type="AlphaFoldDB" id="A0A0C9Y3Z6"/>
<dbReference type="PIRSF" id="PIRSF002744">
    <property type="entry name" value="Pur-cyt_permease"/>
    <property type="match status" value="1"/>
</dbReference>
<reference evidence="11" key="2">
    <citation type="submission" date="2015-01" db="EMBL/GenBank/DDBJ databases">
        <title>Evolutionary Origins and Diversification of the Mycorrhizal Mutualists.</title>
        <authorList>
            <consortium name="DOE Joint Genome Institute"/>
            <consortium name="Mycorrhizal Genomics Consortium"/>
            <person name="Kohler A."/>
            <person name="Kuo A."/>
            <person name="Nagy L.G."/>
            <person name="Floudas D."/>
            <person name="Copeland A."/>
            <person name="Barry K.W."/>
            <person name="Cichocki N."/>
            <person name="Veneault-Fourrey C."/>
            <person name="LaButti K."/>
            <person name="Lindquist E.A."/>
            <person name="Lipzen A."/>
            <person name="Lundell T."/>
            <person name="Morin E."/>
            <person name="Murat C."/>
            <person name="Riley R."/>
            <person name="Ohm R."/>
            <person name="Sun H."/>
            <person name="Tunlid A."/>
            <person name="Henrissat B."/>
            <person name="Grigoriev I.V."/>
            <person name="Hibbett D.S."/>
            <person name="Martin F."/>
        </authorList>
    </citation>
    <scope>NUCLEOTIDE SEQUENCE [LARGE SCALE GENOMIC DNA]</scope>
    <source>
        <strain evidence="11">LaAM-08-1</strain>
    </source>
</reference>
<evidence type="ECO:0000256" key="8">
    <source>
        <dbReference type="SAM" id="MobiDB-lite"/>
    </source>
</evidence>
<dbReference type="PANTHER" id="PTHR31806">
    <property type="entry name" value="PURINE-CYTOSINE PERMEASE FCY2-RELATED"/>
    <property type="match status" value="1"/>
</dbReference>
<evidence type="ECO:0000256" key="2">
    <source>
        <dbReference type="ARBA" id="ARBA00008974"/>
    </source>
</evidence>
<evidence type="ECO:0000256" key="9">
    <source>
        <dbReference type="SAM" id="Phobius"/>
    </source>
</evidence>
<evidence type="ECO:0000256" key="1">
    <source>
        <dbReference type="ARBA" id="ARBA00004141"/>
    </source>
</evidence>
<reference evidence="10 11" key="1">
    <citation type="submission" date="2014-04" db="EMBL/GenBank/DDBJ databases">
        <authorList>
            <consortium name="DOE Joint Genome Institute"/>
            <person name="Kuo A."/>
            <person name="Kohler A."/>
            <person name="Nagy L.G."/>
            <person name="Floudas D."/>
            <person name="Copeland A."/>
            <person name="Barry K.W."/>
            <person name="Cichocki N."/>
            <person name="Veneault-Fourrey C."/>
            <person name="LaButti K."/>
            <person name="Lindquist E.A."/>
            <person name="Lipzen A."/>
            <person name="Lundell T."/>
            <person name="Morin E."/>
            <person name="Murat C."/>
            <person name="Sun H."/>
            <person name="Tunlid A."/>
            <person name="Henrissat B."/>
            <person name="Grigoriev I.V."/>
            <person name="Hibbett D.S."/>
            <person name="Martin F."/>
            <person name="Nordberg H.P."/>
            <person name="Cantor M.N."/>
            <person name="Hua S.X."/>
        </authorList>
    </citation>
    <scope>NUCLEOTIDE SEQUENCE [LARGE SCALE GENOMIC DNA]</scope>
    <source>
        <strain evidence="10 11">LaAM-08-1</strain>
    </source>
</reference>
<dbReference type="HOGENOM" id="CLU_026016_2_0_1"/>
<dbReference type="PANTHER" id="PTHR31806:SF5">
    <property type="entry name" value="PURINE-CYTOSINE PERMEASE FCY21"/>
    <property type="match status" value="1"/>
</dbReference>
<comment type="similarity">
    <text evidence="2 7">Belongs to the purine-cytosine permease (2.A.39) family.</text>
</comment>
<evidence type="ECO:0000256" key="4">
    <source>
        <dbReference type="ARBA" id="ARBA00022692"/>
    </source>
</evidence>
<feature type="transmembrane region" description="Helical" evidence="9">
    <location>
        <begin position="440"/>
        <end position="458"/>
    </location>
</feature>
<dbReference type="OrthoDB" id="2116389at2759"/>
<dbReference type="GO" id="GO:0005886">
    <property type="term" value="C:plasma membrane"/>
    <property type="evidence" value="ECO:0007669"/>
    <property type="project" value="TreeGrafter"/>
</dbReference>
<sequence>MSSSNDLKPSSTQPIRPDVQREKKMQKASEFLSRWGVETHGITPIPTEHRTDKRLYQLFFVWFSANFNILNFGTGSAGPAFFSLGLRESFATILLVDIMCVDLPHPGAVFGPKLGTRGMVQSRFSWGYYGSIIPSILNVTSMQGFLILNCIIGGQSLAAVSHHLDDTLGIVIVGSGSCVRLSIFMAFAGVDDDMNSFETYSWIPNAVGLLVILGVGGTHLNQPTSLLIAPPSTHAILSFGCFVASAVISWCTLTSDYGVYHDAEASSLRIFTYAYLGFLTSNVSWHLTGAAFAAAAPGIPARKENLEAGFSVGQLLAVILSPAGFFGKLLLVLLALSTSSACAPTTYTFGKAFMTIAPFLARLPLYVFVVLSAAILIPVAILVSLTGSSLPVTFSNGHFQGIIGYWSTAFAAIVLSEHFFFRSNNFASYNVGDWDNPARLPFGIAAILAFAGAFAVIVPSMSQTEYTGLIAKAGTGDIGVLTGFLTATILYGVLRTLERKLFPKRSI</sequence>
<protein>
    <recommendedName>
        <fullName evidence="12">Purine-cytosine permease</fullName>
    </recommendedName>
</protein>
<evidence type="ECO:0000256" key="7">
    <source>
        <dbReference type="PIRNR" id="PIRNR002744"/>
    </source>
</evidence>
<keyword evidence="6 7" id="KW-0472">Membrane</keyword>
<feature type="transmembrane region" description="Helical" evidence="9">
    <location>
        <begin position="232"/>
        <end position="253"/>
    </location>
</feature>
<keyword evidence="5 9" id="KW-1133">Transmembrane helix</keyword>
<feature type="region of interest" description="Disordered" evidence="8">
    <location>
        <begin position="1"/>
        <end position="23"/>
    </location>
</feature>
<evidence type="ECO:0008006" key="12">
    <source>
        <dbReference type="Google" id="ProtNLM"/>
    </source>
</evidence>
<evidence type="ECO:0000256" key="3">
    <source>
        <dbReference type="ARBA" id="ARBA00022448"/>
    </source>
</evidence>
<evidence type="ECO:0000313" key="10">
    <source>
        <dbReference type="EMBL" id="KIK04807.1"/>
    </source>
</evidence>
<name>A0A0C9Y3Z6_9AGAR</name>
<feature type="transmembrane region" description="Helical" evidence="9">
    <location>
        <begin position="273"/>
        <end position="295"/>
    </location>
</feature>
<keyword evidence="11" id="KW-1185">Reference proteome</keyword>
<feature type="transmembrane region" description="Helical" evidence="9">
    <location>
        <begin position="168"/>
        <end position="190"/>
    </location>
</feature>
<feature type="compositionally biased region" description="Polar residues" evidence="8">
    <location>
        <begin position="1"/>
        <end position="14"/>
    </location>
</feature>
<dbReference type="STRING" id="1095629.A0A0C9Y3Z6"/>
<comment type="subcellular location">
    <subcellularLocation>
        <location evidence="1">Membrane</location>
        <topology evidence="1">Multi-pass membrane protein</topology>
    </subcellularLocation>
</comment>
<dbReference type="EMBL" id="KN838566">
    <property type="protein sequence ID" value="KIK04807.1"/>
    <property type="molecule type" value="Genomic_DNA"/>
</dbReference>
<keyword evidence="3 7" id="KW-0813">Transport</keyword>
<evidence type="ECO:0000313" key="11">
    <source>
        <dbReference type="Proteomes" id="UP000054477"/>
    </source>
</evidence>
<evidence type="ECO:0000256" key="5">
    <source>
        <dbReference type="ARBA" id="ARBA00022989"/>
    </source>
</evidence>
<organism evidence="10 11">
    <name type="scientific">Laccaria amethystina LaAM-08-1</name>
    <dbReference type="NCBI Taxonomy" id="1095629"/>
    <lineage>
        <taxon>Eukaryota</taxon>
        <taxon>Fungi</taxon>
        <taxon>Dikarya</taxon>
        <taxon>Basidiomycota</taxon>
        <taxon>Agaricomycotina</taxon>
        <taxon>Agaricomycetes</taxon>
        <taxon>Agaricomycetidae</taxon>
        <taxon>Agaricales</taxon>
        <taxon>Agaricineae</taxon>
        <taxon>Hydnangiaceae</taxon>
        <taxon>Laccaria</taxon>
    </lineage>
</organism>
<feature type="transmembrane region" description="Helical" evidence="9">
    <location>
        <begin position="403"/>
        <end position="420"/>
    </location>
</feature>
<keyword evidence="4 9" id="KW-0812">Transmembrane</keyword>
<gene>
    <name evidence="10" type="ORF">K443DRAFT_92381</name>
</gene>